<evidence type="ECO:0008006" key="4">
    <source>
        <dbReference type="Google" id="ProtNLM"/>
    </source>
</evidence>
<feature type="signal peptide" evidence="1">
    <location>
        <begin position="1"/>
        <end position="30"/>
    </location>
</feature>
<proteinExistence type="predicted"/>
<dbReference type="EMBL" id="CP001940">
    <property type="protein sequence ID" value="ADH85461.1"/>
    <property type="molecule type" value="Genomic_DNA"/>
</dbReference>
<dbReference type="STRING" id="589865.DaAHT2_0757"/>
<reference evidence="3" key="1">
    <citation type="submission" date="2010-02" db="EMBL/GenBank/DDBJ databases">
        <title>Complete sequence of Desulfurivibrio alkaliphilus AHT2.</title>
        <authorList>
            <consortium name="US DOE Joint Genome Institute"/>
            <person name="Pitluck S."/>
            <person name="Chertkov O."/>
            <person name="Detter J.C."/>
            <person name="Han C."/>
            <person name="Tapia R."/>
            <person name="Larimer F."/>
            <person name="Land M."/>
            <person name="Hauser L."/>
            <person name="Kyrpides N."/>
            <person name="Mikhailova N."/>
            <person name="Sorokin D.Y."/>
            <person name="Muyzer G."/>
            <person name="Woyke T."/>
        </authorList>
    </citation>
    <scope>NUCLEOTIDE SEQUENCE [LARGE SCALE GENOMIC DNA]</scope>
    <source>
        <strain evidence="3">DSM 19089 / UNIQEM U267 / AHT2</strain>
    </source>
</reference>
<dbReference type="OrthoDB" id="12703at2"/>
<dbReference type="Proteomes" id="UP000001508">
    <property type="component" value="Chromosome"/>
</dbReference>
<evidence type="ECO:0000256" key="1">
    <source>
        <dbReference type="SAM" id="SignalP"/>
    </source>
</evidence>
<dbReference type="AlphaFoldDB" id="D6Z1N6"/>
<accession>D6Z1N6</accession>
<keyword evidence="3" id="KW-1185">Reference proteome</keyword>
<evidence type="ECO:0000313" key="3">
    <source>
        <dbReference type="Proteomes" id="UP000001508"/>
    </source>
</evidence>
<evidence type="ECO:0000313" key="2">
    <source>
        <dbReference type="EMBL" id="ADH85461.1"/>
    </source>
</evidence>
<gene>
    <name evidence="2" type="ordered locus">DaAHT2_0757</name>
</gene>
<feature type="chain" id="PRO_5003091399" description="Lipoprotein" evidence="1">
    <location>
        <begin position="31"/>
        <end position="210"/>
    </location>
</feature>
<sequence>MRLTVITGRWIFKAGAGAALLLTLALQQVACSSALPHSQAYRPLPLAEAPRSLAVLPVIDHGDHPPGGRLLMLLLADELAACRQWRVALEGDVMNVYRQLRLPPWQVPDQHQLQAIAGRLGAELLIAGEVLAMEERPAADLTRTMLEVRVRVFDRHGRQLWSTSHQRRGEDYRTLLHFGVPHTISGLARNAAGEILTHWQGKEWLLCPDS</sequence>
<keyword evidence="1" id="KW-0732">Signal</keyword>
<dbReference type="HOGENOM" id="CLU_1281465_0_0_7"/>
<dbReference type="Gene3D" id="3.40.50.10610">
    <property type="entry name" value="ABC-type transport auxiliary lipoprotein component"/>
    <property type="match status" value="1"/>
</dbReference>
<dbReference type="KEGG" id="dak:DaAHT2_0757"/>
<dbReference type="InParanoid" id="D6Z1N6"/>
<organism evidence="2 3">
    <name type="scientific">Desulfurivibrio alkaliphilus (strain DSM 19089 / UNIQEM U267 / AHT2)</name>
    <dbReference type="NCBI Taxonomy" id="589865"/>
    <lineage>
        <taxon>Bacteria</taxon>
        <taxon>Pseudomonadati</taxon>
        <taxon>Thermodesulfobacteriota</taxon>
        <taxon>Desulfobulbia</taxon>
        <taxon>Desulfobulbales</taxon>
        <taxon>Desulfobulbaceae</taxon>
        <taxon>Desulfurivibrio</taxon>
    </lineage>
</organism>
<protein>
    <recommendedName>
        <fullName evidence="4">Lipoprotein</fullName>
    </recommendedName>
</protein>
<name>D6Z1N6_DESAT</name>